<sequence>MFSKNFAPLEAYIEREWPKDITKEHWVSVFQNLRAEDIMWRAPWIRPSVLLYKVRDQDWVLLLGLWGGVGYASLLV</sequence>
<reference evidence="1 2" key="1">
    <citation type="submission" date="2023-03" db="EMBL/GenBank/DDBJ databases">
        <title>WGS of Gossypium arboreum.</title>
        <authorList>
            <person name="Yu D."/>
        </authorList>
    </citation>
    <scope>NUCLEOTIDE SEQUENCE [LARGE SCALE GENOMIC DNA]</scope>
    <source>
        <tissue evidence="1">Leaf</tissue>
    </source>
</reference>
<dbReference type="PANTHER" id="PTHR48200">
    <property type="entry name" value="PROTEIN, PUTATIVE-RELATED"/>
    <property type="match status" value="1"/>
</dbReference>
<comment type="caution">
    <text evidence="1">The sequence shown here is derived from an EMBL/GenBank/DDBJ whole genome shotgun (WGS) entry which is preliminary data.</text>
</comment>
<dbReference type="EMBL" id="JARKNE010000001">
    <property type="protein sequence ID" value="KAK5844984.1"/>
    <property type="molecule type" value="Genomic_DNA"/>
</dbReference>
<evidence type="ECO:0000313" key="1">
    <source>
        <dbReference type="EMBL" id="KAK5844984.1"/>
    </source>
</evidence>
<dbReference type="PANTHER" id="PTHR48200:SF1">
    <property type="entry name" value="AMINOTRANSFERASE-LIKE PLANT MOBILE DOMAIN-CONTAINING PROTEIN"/>
    <property type="match status" value="1"/>
</dbReference>
<evidence type="ECO:0000313" key="2">
    <source>
        <dbReference type="Proteomes" id="UP001358586"/>
    </source>
</evidence>
<organism evidence="1 2">
    <name type="scientific">Gossypium arboreum</name>
    <name type="common">Tree cotton</name>
    <name type="synonym">Gossypium nanking</name>
    <dbReference type="NCBI Taxonomy" id="29729"/>
    <lineage>
        <taxon>Eukaryota</taxon>
        <taxon>Viridiplantae</taxon>
        <taxon>Streptophyta</taxon>
        <taxon>Embryophyta</taxon>
        <taxon>Tracheophyta</taxon>
        <taxon>Spermatophyta</taxon>
        <taxon>Magnoliopsida</taxon>
        <taxon>eudicotyledons</taxon>
        <taxon>Gunneridae</taxon>
        <taxon>Pentapetalae</taxon>
        <taxon>rosids</taxon>
        <taxon>malvids</taxon>
        <taxon>Malvales</taxon>
        <taxon>Malvaceae</taxon>
        <taxon>Malvoideae</taxon>
        <taxon>Gossypium</taxon>
    </lineage>
</organism>
<keyword evidence="2" id="KW-1185">Reference proteome</keyword>
<accession>A0ABR0R195</accession>
<name>A0ABR0R195_GOSAR</name>
<gene>
    <name evidence="1" type="ORF">PVK06_001134</name>
</gene>
<proteinExistence type="predicted"/>
<protein>
    <submittedName>
        <fullName evidence="1">Uncharacterized protein</fullName>
    </submittedName>
</protein>
<dbReference type="Proteomes" id="UP001358586">
    <property type="component" value="Chromosome 1"/>
</dbReference>